<dbReference type="SMART" id="SM00342">
    <property type="entry name" value="HTH_ARAC"/>
    <property type="match status" value="1"/>
</dbReference>
<name>A0A7K1Y8W0_9SPHI</name>
<comment type="caution">
    <text evidence="5">The sequence shown here is derived from an EMBL/GenBank/DDBJ whole genome shotgun (WGS) entry which is preliminary data.</text>
</comment>
<keyword evidence="2" id="KW-0238">DNA-binding</keyword>
<dbReference type="Proteomes" id="UP000466586">
    <property type="component" value="Unassembled WGS sequence"/>
</dbReference>
<keyword evidence="1" id="KW-0805">Transcription regulation</keyword>
<dbReference type="Pfam" id="PF02311">
    <property type="entry name" value="AraC_binding"/>
    <property type="match status" value="1"/>
</dbReference>
<feature type="domain" description="HTH araC/xylS-type" evidence="4">
    <location>
        <begin position="186"/>
        <end position="284"/>
    </location>
</feature>
<evidence type="ECO:0000259" key="4">
    <source>
        <dbReference type="PROSITE" id="PS01124"/>
    </source>
</evidence>
<evidence type="ECO:0000256" key="1">
    <source>
        <dbReference type="ARBA" id="ARBA00023015"/>
    </source>
</evidence>
<dbReference type="CDD" id="cd06976">
    <property type="entry name" value="cupin_MtlR-like_N"/>
    <property type="match status" value="1"/>
</dbReference>
<dbReference type="EMBL" id="WVHT01000003">
    <property type="protein sequence ID" value="MXV50860.1"/>
    <property type="molecule type" value="Genomic_DNA"/>
</dbReference>
<dbReference type="PANTHER" id="PTHR43280">
    <property type="entry name" value="ARAC-FAMILY TRANSCRIPTIONAL REGULATOR"/>
    <property type="match status" value="1"/>
</dbReference>
<reference evidence="5 6" key="1">
    <citation type="submission" date="2019-11" db="EMBL/GenBank/DDBJ databases">
        <title>Pedobacter sp. HMF7647 Genome sequencing and assembly.</title>
        <authorList>
            <person name="Kang H."/>
            <person name="Kim H."/>
            <person name="Joh K."/>
        </authorList>
    </citation>
    <scope>NUCLEOTIDE SEQUENCE [LARGE SCALE GENOMIC DNA]</scope>
    <source>
        <strain evidence="5 6">HMF7647</strain>
    </source>
</reference>
<dbReference type="InterPro" id="IPR018060">
    <property type="entry name" value="HTH_AraC"/>
</dbReference>
<evidence type="ECO:0000313" key="6">
    <source>
        <dbReference type="Proteomes" id="UP000466586"/>
    </source>
</evidence>
<gene>
    <name evidence="5" type="ORF">GS399_07725</name>
</gene>
<dbReference type="InterPro" id="IPR011051">
    <property type="entry name" value="RmlC_Cupin_sf"/>
</dbReference>
<dbReference type="Pfam" id="PF12833">
    <property type="entry name" value="HTH_18"/>
    <property type="match status" value="1"/>
</dbReference>
<dbReference type="PANTHER" id="PTHR43280:SF27">
    <property type="entry name" value="TRANSCRIPTIONAL REGULATOR MTLR"/>
    <property type="match status" value="1"/>
</dbReference>
<evidence type="ECO:0000313" key="5">
    <source>
        <dbReference type="EMBL" id="MXV50860.1"/>
    </source>
</evidence>
<dbReference type="Gene3D" id="1.10.10.60">
    <property type="entry name" value="Homeodomain-like"/>
    <property type="match status" value="2"/>
</dbReference>
<protein>
    <submittedName>
        <fullName evidence="5">Helix-turn-helix domain-containing protein</fullName>
    </submittedName>
</protein>
<evidence type="ECO:0000256" key="3">
    <source>
        <dbReference type="ARBA" id="ARBA00023163"/>
    </source>
</evidence>
<dbReference type="GO" id="GO:0043565">
    <property type="term" value="F:sequence-specific DNA binding"/>
    <property type="evidence" value="ECO:0007669"/>
    <property type="project" value="InterPro"/>
</dbReference>
<dbReference type="RefSeq" id="WP_160844047.1">
    <property type="nucleotide sequence ID" value="NZ_WVHT01000003.1"/>
</dbReference>
<dbReference type="SUPFAM" id="SSF46689">
    <property type="entry name" value="Homeodomain-like"/>
    <property type="match status" value="2"/>
</dbReference>
<keyword evidence="3" id="KW-0804">Transcription</keyword>
<accession>A0A7K1Y8W0</accession>
<dbReference type="SUPFAM" id="SSF51182">
    <property type="entry name" value="RmlC-like cupins"/>
    <property type="match status" value="1"/>
</dbReference>
<dbReference type="AlphaFoldDB" id="A0A7K1Y8W0"/>
<dbReference type="PROSITE" id="PS01124">
    <property type="entry name" value="HTH_ARAC_FAMILY_2"/>
    <property type="match status" value="1"/>
</dbReference>
<dbReference type="GO" id="GO:0003700">
    <property type="term" value="F:DNA-binding transcription factor activity"/>
    <property type="evidence" value="ECO:0007669"/>
    <property type="project" value="InterPro"/>
</dbReference>
<evidence type="ECO:0000256" key="2">
    <source>
        <dbReference type="ARBA" id="ARBA00023125"/>
    </source>
</evidence>
<sequence>MKPVLEYLPRSSDESFVTRFFDYHYYPTPWHFHPEYELVLVTESSGKRFIGDQISDFREGDLALIGPFLPHLYRNDPEYYEPGSKLRAKSIVVHFKESSFGNDFINLPEAKKINQLLLSSGQGFDIYGETNRIISEKMFELTSIAGFSRWLKLLEILNILADSKELRSVSNNPVVGKNQLESVRMNKVIDHVINNFHKEITISEVADIASMADNSFSRYFSQRTRKTFTSFVNEVRLNHASKLLIETQKSIIDISLECGFTNLSNFNRQFKAHYHSSPLNFRKHYHG</sequence>
<dbReference type="InterPro" id="IPR014710">
    <property type="entry name" value="RmlC-like_jellyroll"/>
</dbReference>
<dbReference type="InterPro" id="IPR009057">
    <property type="entry name" value="Homeodomain-like_sf"/>
</dbReference>
<proteinExistence type="predicted"/>
<dbReference type="Gene3D" id="2.60.120.10">
    <property type="entry name" value="Jelly Rolls"/>
    <property type="match status" value="1"/>
</dbReference>
<keyword evidence="6" id="KW-1185">Reference proteome</keyword>
<dbReference type="InterPro" id="IPR003313">
    <property type="entry name" value="AraC-bd"/>
</dbReference>
<organism evidence="5 6">
    <name type="scientific">Hufsiella arboris</name>
    <dbReference type="NCBI Taxonomy" id="2695275"/>
    <lineage>
        <taxon>Bacteria</taxon>
        <taxon>Pseudomonadati</taxon>
        <taxon>Bacteroidota</taxon>
        <taxon>Sphingobacteriia</taxon>
        <taxon>Sphingobacteriales</taxon>
        <taxon>Sphingobacteriaceae</taxon>
        <taxon>Hufsiella</taxon>
    </lineage>
</organism>